<evidence type="ECO:0000256" key="1">
    <source>
        <dbReference type="ARBA" id="ARBA00009964"/>
    </source>
</evidence>
<dbReference type="SUPFAM" id="SSF46689">
    <property type="entry name" value="Homeodomain-like"/>
    <property type="match status" value="1"/>
</dbReference>
<evidence type="ECO:0000313" key="2">
    <source>
        <dbReference type="EMBL" id="TMP88213.1"/>
    </source>
</evidence>
<reference evidence="2 3" key="1">
    <citation type="submission" date="2017-12" db="EMBL/GenBank/DDBJ databases">
        <authorList>
            <person name="Paulsen S."/>
            <person name="Gram L.K."/>
        </authorList>
    </citation>
    <scope>NUCLEOTIDE SEQUENCE [LARGE SCALE GENOMIC DNA]</scope>
    <source>
        <strain evidence="2 3">S2897</strain>
    </source>
</reference>
<protein>
    <submittedName>
        <fullName evidence="2">Transposase</fullName>
    </submittedName>
</protein>
<gene>
    <name evidence="2" type="ORF">CWC05_01885</name>
</gene>
<comment type="caution">
    <text evidence="2">The sequence shown here is derived from an EMBL/GenBank/DDBJ whole genome shotgun (WGS) entry which is preliminary data.</text>
</comment>
<dbReference type="RefSeq" id="WP_138547197.1">
    <property type="nucleotide sequence ID" value="NZ_PNCG01000002.1"/>
</dbReference>
<dbReference type="GO" id="GO:0006313">
    <property type="term" value="P:DNA transposition"/>
    <property type="evidence" value="ECO:0007669"/>
    <property type="project" value="InterPro"/>
</dbReference>
<dbReference type="GO" id="GO:0004803">
    <property type="term" value="F:transposase activity"/>
    <property type="evidence" value="ECO:0007669"/>
    <property type="project" value="InterPro"/>
</dbReference>
<evidence type="ECO:0000313" key="3">
    <source>
        <dbReference type="Proteomes" id="UP000305874"/>
    </source>
</evidence>
<dbReference type="GO" id="GO:0003677">
    <property type="term" value="F:DNA binding"/>
    <property type="evidence" value="ECO:0007669"/>
    <property type="project" value="InterPro"/>
</dbReference>
<dbReference type="InterPro" id="IPR002514">
    <property type="entry name" value="Transposase_8"/>
</dbReference>
<name>A0A5S3Z7P2_9GAMM</name>
<dbReference type="EMBL" id="PNCG01000002">
    <property type="protein sequence ID" value="TMP88213.1"/>
    <property type="molecule type" value="Genomic_DNA"/>
</dbReference>
<sequence length="88" mass="10479">MTKKKRTQAYTEEFRREAVLRAEQPGNTNKSAAEELGISAQQIYNWRRQFNRLSDKQFNTVQGVEYSQHESEELRRLKRDLHCPLPLK</sequence>
<accession>A0A5S3Z7P2</accession>
<dbReference type="Pfam" id="PF01527">
    <property type="entry name" value="HTH_Tnp_1"/>
    <property type="match status" value="1"/>
</dbReference>
<comment type="similarity">
    <text evidence="1">Belongs to the transposase 8 family.</text>
</comment>
<reference evidence="3" key="2">
    <citation type="submission" date="2019-06" db="EMBL/GenBank/DDBJ databases">
        <title>Co-occurence of chitin degradation, pigmentation and bioactivity in marine Pseudoalteromonas.</title>
        <authorList>
            <person name="Sonnenschein E.C."/>
            <person name="Bech P.K."/>
        </authorList>
    </citation>
    <scope>NUCLEOTIDE SEQUENCE [LARGE SCALE GENOMIC DNA]</scope>
    <source>
        <strain evidence="3">S2897</strain>
    </source>
</reference>
<organism evidence="2 3">
    <name type="scientific">Pseudoalteromonas ruthenica</name>
    <dbReference type="NCBI Taxonomy" id="151081"/>
    <lineage>
        <taxon>Bacteria</taxon>
        <taxon>Pseudomonadati</taxon>
        <taxon>Pseudomonadota</taxon>
        <taxon>Gammaproteobacteria</taxon>
        <taxon>Alteromonadales</taxon>
        <taxon>Pseudoalteromonadaceae</taxon>
        <taxon>Pseudoalteromonas</taxon>
    </lineage>
</organism>
<dbReference type="InterPro" id="IPR009057">
    <property type="entry name" value="Homeodomain-like_sf"/>
</dbReference>
<dbReference type="Proteomes" id="UP000305874">
    <property type="component" value="Unassembled WGS sequence"/>
</dbReference>
<dbReference type="AlphaFoldDB" id="A0A5S3Z7P2"/>
<proteinExistence type="inferred from homology"/>
<dbReference type="Gene3D" id="1.10.10.60">
    <property type="entry name" value="Homeodomain-like"/>
    <property type="match status" value="1"/>
</dbReference>